<reference evidence="5 6" key="1">
    <citation type="submission" date="2017-03" db="EMBL/GenBank/DDBJ databases">
        <title>Draft genome sequence of Streptomyces scabrisporus NF3, endophyte isolated from Amphipterygium adstringens.</title>
        <authorList>
            <person name="Vazquez M."/>
            <person name="Ceapa C.D."/>
            <person name="Rodriguez Luna D."/>
            <person name="Sanchez Esquivel S."/>
        </authorList>
    </citation>
    <scope>NUCLEOTIDE SEQUENCE [LARGE SCALE GENOMIC DNA]</scope>
    <source>
        <strain evidence="5 6">NF3</strain>
    </source>
</reference>
<evidence type="ECO:0000259" key="4">
    <source>
        <dbReference type="Pfam" id="PF03816"/>
    </source>
</evidence>
<feature type="compositionally biased region" description="Low complexity" evidence="2">
    <location>
        <begin position="390"/>
        <end position="435"/>
    </location>
</feature>
<dbReference type="PANTHER" id="PTHR33392:SF6">
    <property type="entry name" value="POLYISOPRENYL-TEICHOIC ACID--PEPTIDOGLYCAN TEICHOIC ACID TRANSFERASE TAGU"/>
    <property type="match status" value="1"/>
</dbReference>
<dbReference type="EMBL" id="MWQN01000001">
    <property type="protein sequence ID" value="OPC85128.1"/>
    <property type="molecule type" value="Genomic_DNA"/>
</dbReference>
<dbReference type="AlphaFoldDB" id="A0A1T3P7Q7"/>
<gene>
    <name evidence="5" type="ORF">B4N89_18615</name>
</gene>
<protein>
    <recommendedName>
        <fullName evidence="4">Cell envelope-related transcriptional attenuator domain-containing protein</fullName>
    </recommendedName>
</protein>
<evidence type="ECO:0000256" key="1">
    <source>
        <dbReference type="ARBA" id="ARBA00006068"/>
    </source>
</evidence>
<dbReference type="Proteomes" id="UP000190037">
    <property type="component" value="Unassembled WGS sequence"/>
</dbReference>
<organism evidence="5 6">
    <name type="scientific">Embleya scabrispora</name>
    <dbReference type="NCBI Taxonomy" id="159449"/>
    <lineage>
        <taxon>Bacteria</taxon>
        <taxon>Bacillati</taxon>
        <taxon>Actinomycetota</taxon>
        <taxon>Actinomycetes</taxon>
        <taxon>Kitasatosporales</taxon>
        <taxon>Streptomycetaceae</taxon>
        <taxon>Embleya</taxon>
    </lineage>
</organism>
<accession>A0A1T3P7Q7</accession>
<proteinExistence type="inferred from homology"/>
<feature type="region of interest" description="Disordered" evidence="2">
    <location>
        <begin position="352"/>
        <end position="465"/>
    </location>
</feature>
<name>A0A1T3P7Q7_9ACTN</name>
<sequence>MAADGGKAADRRARRDRRRRVYKRVLIGVTVTVALGLVAGSVVVYTLYRKLDGNITTEDLTAKLGPEAERPQVVAGAHNAANILLMGSDDRSGDNKQYGDIGEGTKRSDTTILLHLAADRKSSVAVSIPRDLMVDIPSCVRPDGSKSRAYRDQFNHAFEIGGAACTIKTIEQMTKVRVDHHIVIDFSGFKEMVDAVNGVEVCLSRPMRDTAAKLDLPAGKHKLDGEQALGYVRARKNVDDGSDTQRMTRQQRFLAALVKKVKVGDMLTQPWKLYNLLDAGTRSITADPGLSSLKELMDLSDSIKGIPNDKVAFLTVPRQPYRFDTDRDELVQPKADRLFEAIRFDRVAVGEGVSGKDENGFENNGEVRIEQPATPLPSARTTIDENGERVTVTPTAPGTGATGKGATTRSPAGSSPPGSTAPPSTSTADPTSTSGIPSAKPTTPADTSPIVTVSGRTAEQDVCAG</sequence>
<evidence type="ECO:0000256" key="3">
    <source>
        <dbReference type="SAM" id="Phobius"/>
    </source>
</evidence>
<keyword evidence="3" id="KW-0812">Transmembrane</keyword>
<dbReference type="NCBIfam" id="TIGR00350">
    <property type="entry name" value="lytR_cpsA_psr"/>
    <property type="match status" value="1"/>
</dbReference>
<feature type="compositionally biased region" description="Polar residues" evidence="2">
    <location>
        <begin position="440"/>
        <end position="457"/>
    </location>
</feature>
<evidence type="ECO:0000313" key="5">
    <source>
        <dbReference type="EMBL" id="OPC85128.1"/>
    </source>
</evidence>
<dbReference type="PANTHER" id="PTHR33392">
    <property type="entry name" value="POLYISOPRENYL-TEICHOIC ACID--PEPTIDOGLYCAN TEICHOIC ACID TRANSFERASE TAGU"/>
    <property type="match status" value="1"/>
</dbReference>
<keyword evidence="3" id="KW-1133">Transmembrane helix</keyword>
<dbReference type="Gene3D" id="3.40.630.190">
    <property type="entry name" value="LCP protein"/>
    <property type="match status" value="1"/>
</dbReference>
<comment type="caution">
    <text evidence="5">The sequence shown here is derived from an EMBL/GenBank/DDBJ whole genome shotgun (WGS) entry which is preliminary data.</text>
</comment>
<dbReference type="InterPro" id="IPR004474">
    <property type="entry name" value="LytR_CpsA_psr"/>
</dbReference>
<keyword evidence="6" id="KW-1185">Reference proteome</keyword>
<feature type="transmembrane region" description="Helical" evidence="3">
    <location>
        <begin position="21"/>
        <end position="48"/>
    </location>
</feature>
<dbReference type="OrthoDB" id="9782542at2"/>
<dbReference type="STRING" id="159449.B4N89_18615"/>
<comment type="similarity">
    <text evidence="1">Belongs to the LytR/CpsA/Psr (LCP) family.</text>
</comment>
<dbReference type="RefSeq" id="WP_078979450.1">
    <property type="nucleotide sequence ID" value="NZ_MWQN01000001.1"/>
</dbReference>
<dbReference type="InterPro" id="IPR050922">
    <property type="entry name" value="LytR/CpsA/Psr_CW_biosynth"/>
</dbReference>
<dbReference type="Pfam" id="PF03816">
    <property type="entry name" value="LytR_cpsA_psr"/>
    <property type="match status" value="1"/>
</dbReference>
<feature type="compositionally biased region" description="Basic and acidic residues" evidence="2">
    <location>
        <begin position="352"/>
        <end position="369"/>
    </location>
</feature>
<evidence type="ECO:0000256" key="2">
    <source>
        <dbReference type="SAM" id="MobiDB-lite"/>
    </source>
</evidence>
<keyword evidence="3" id="KW-0472">Membrane</keyword>
<feature type="domain" description="Cell envelope-related transcriptional attenuator" evidence="4">
    <location>
        <begin position="107"/>
        <end position="262"/>
    </location>
</feature>
<evidence type="ECO:0000313" key="6">
    <source>
        <dbReference type="Proteomes" id="UP000190037"/>
    </source>
</evidence>